<sequence length="66" mass="7203">MFTFFAKQRVTLSGRFLAVCIATGKCKPTGNTNINQNSNANSNFDFLSSFLSPLLSRQKKAKAIAS</sequence>
<accession>A0AAD5PMJ6</accession>
<dbReference type="Proteomes" id="UP000820818">
    <property type="component" value="Unassembled WGS sequence"/>
</dbReference>
<name>A0AAD5PMJ6_9CRUS</name>
<evidence type="ECO:0000313" key="2">
    <source>
        <dbReference type="EMBL" id="KAI9550858.1"/>
    </source>
</evidence>
<dbReference type="EMBL" id="WJBH02000080">
    <property type="protein sequence ID" value="KAI9550827.1"/>
    <property type="molecule type" value="Genomic_DNA"/>
</dbReference>
<dbReference type="AlphaFoldDB" id="A0AAD5PMJ6"/>
<organism evidence="2 3">
    <name type="scientific">Daphnia sinensis</name>
    <dbReference type="NCBI Taxonomy" id="1820382"/>
    <lineage>
        <taxon>Eukaryota</taxon>
        <taxon>Metazoa</taxon>
        <taxon>Ecdysozoa</taxon>
        <taxon>Arthropoda</taxon>
        <taxon>Crustacea</taxon>
        <taxon>Branchiopoda</taxon>
        <taxon>Diplostraca</taxon>
        <taxon>Cladocera</taxon>
        <taxon>Anomopoda</taxon>
        <taxon>Daphniidae</taxon>
        <taxon>Daphnia</taxon>
        <taxon>Daphnia similis group</taxon>
    </lineage>
</organism>
<comment type="caution">
    <text evidence="2">The sequence shown here is derived from an EMBL/GenBank/DDBJ whole genome shotgun (WGS) entry which is preliminary data.</text>
</comment>
<protein>
    <submittedName>
        <fullName evidence="2">Uncharacterized protein</fullName>
    </submittedName>
</protein>
<evidence type="ECO:0000313" key="3">
    <source>
        <dbReference type="Proteomes" id="UP000820818"/>
    </source>
</evidence>
<gene>
    <name evidence="2" type="ORF">GHT06_004668</name>
    <name evidence="1" type="ORF">GHT06_005408</name>
</gene>
<proteinExistence type="predicted"/>
<dbReference type="EMBL" id="WJBH02000077">
    <property type="protein sequence ID" value="KAI9550858.1"/>
    <property type="molecule type" value="Genomic_DNA"/>
</dbReference>
<reference evidence="2" key="1">
    <citation type="submission" date="2022-05" db="EMBL/GenBank/DDBJ databases">
        <title>A multi-omics perspective on studying reproductive biology in Daphnia sinensis.</title>
        <authorList>
            <person name="Jia J."/>
        </authorList>
    </citation>
    <scope>NUCLEOTIDE SEQUENCE</scope>
    <source>
        <strain evidence="2">WSL</strain>
    </source>
</reference>
<evidence type="ECO:0000313" key="1">
    <source>
        <dbReference type="EMBL" id="KAI9550827.1"/>
    </source>
</evidence>
<keyword evidence="3" id="KW-1185">Reference proteome</keyword>